<dbReference type="EMBL" id="DQ156349">
    <property type="protein sequence ID" value="ABA61418.1"/>
    <property type="molecule type" value="Genomic_DNA"/>
</dbReference>
<feature type="transmembrane region" description="Helical" evidence="7">
    <location>
        <begin position="87"/>
        <end position="107"/>
    </location>
</feature>
<comment type="similarity">
    <text evidence="2">Belongs to the UPF0324 family.</text>
</comment>
<feature type="transmembrane region" description="Helical" evidence="7">
    <location>
        <begin position="271"/>
        <end position="290"/>
    </location>
</feature>
<sequence length="325" mass="33584">MSASRGIIAALSIGAIAFAIDYLLDEQQLFSPGASTLALILGALLAIGVSDVEPGGKWMTTQVMPIAIILLGFGLDLHLFFEPDVGVMGVSVAIAAAVSCLLSSYLLGKWMGLDLGTSMAVGAGGAICGNSAVIAVAPSLKLSEEKYGVILAMVNVMGLFTFLFIPILTSMIGLSQIEGGIWSGSVVHAVPQAVAAGESIGDEALIIATAVKLARVSLLILLVPFCAWLGRRISTEEAEVTGFPVPYFVPGFVIAACLTTWVLPESIAANLTELGTHMLLPLLAAVGFFINKKSMQNAGGPVFLVGLLSTLLMVGVSYAMLTLLG</sequence>
<comment type="subcellular location">
    <subcellularLocation>
        <location evidence="1">Cell membrane</location>
        <topology evidence="1">Multi-pass membrane protein</topology>
    </subcellularLocation>
</comment>
<dbReference type="Pfam" id="PF03601">
    <property type="entry name" value="Cons_hypoth698"/>
    <property type="match status" value="1"/>
</dbReference>
<accession>Q2QAM8</accession>
<keyword evidence="5 7" id="KW-1133">Transmembrane helix</keyword>
<feature type="transmembrane region" description="Helical" evidence="7">
    <location>
        <begin position="213"/>
        <end position="233"/>
    </location>
</feature>
<proteinExistence type="inferred from homology"/>
<evidence type="ECO:0000256" key="6">
    <source>
        <dbReference type="ARBA" id="ARBA00023136"/>
    </source>
</evidence>
<feature type="transmembrane region" description="Helical" evidence="7">
    <location>
        <begin position="245"/>
        <end position="264"/>
    </location>
</feature>
<keyword evidence="3" id="KW-1003">Cell membrane</keyword>
<evidence type="ECO:0000256" key="4">
    <source>
        <dbReference type="ARBA" id="ARBA00022692"/>
    </source>
</evidence>
<evidence type="ECO:0000256" key="1">
    <source>
        <dbReference type="ARBA" id="ARBA00004651"/>
    </source>
</evidence>
<evidence type="ECO:0000256" key="7">
    <source>
        <dbReference type="SAM" id="Phobius"/>
    </source>
</evidence>
<evidence type="ECO:0000256" key="3">
    <source>
        <dbReference type="ARBA" id="ARBA00022475"/>
    </source>
</evidence>
<dbReference type="AlphaFoldDB" id="Q2QAM8"/>
<protein>
    <recommendedName>
        <fullName evidence="9">Sulfate exporter family transporter</fullName>
    </recommendedName>
</protein>
<feature type="transmembrane region" description="Helical" evidence="7">
    <location>
        <begin position="119"/>
        <end position="137"/>
    </location>
</feature>
<feature type="transmembrane region" description="Helical" evidence="7">
    <location>
        <begin position="149"/>
        <end position="168"/>
    </location>
</feature>
<dbReference type="PANTHER" id="PTHR30106:SF2">
    <property type="entry name" value="UPF0324 INNER MEMBRANE PROTEIN YEIH"/>
    <property type="match status" value="1"/>
</dbReference>
<keyword evidence="4 7" id="KW-0812">Transmembrane</keyword>
<evidence type="ECO:0000313" key="8">
    <source>
        <dbReference type="EMBL" id="ABA61418.1"/>
    </source>
</evidence>
<dbReference type="PANTHER" id="PTHR30106">
    <property type="entry name" value="INNER MEMBRANE PROTEIN YEIH-RELATED"/>
    <property type="match status" value="1"/>
</dbReference>
<evidence type="ECO:0000256" key="5">
    <source>
        <dbReference type="ARBA" id="ARBA00022989"/>
    </source>
</evidence>
<name>Q2QAM8_9ARCH</name>
<feature type="transmembrane region" description="Helical" evidence="7">
    <location>
        <begin position="302"/>
        <end position="324"/>
    </location>
</feature>
<organism evidence="8">
    <name type="scientific">uncultured marine group II euryarchaeote HF70_39H11</name>
    <dbReference type="NCBI Taxonomy" id="347541"/>
    <lineage>
        <taxon>Archaea</taxon>
        <taxon>Methanobacteriati</taxon>
        <taxon>Thermoplasmatota</taxon>
        <taxon>Candidatus Poseidoniia</taxon>
        <taxon>Candidatus Poseidoniales</taxon>
        <taxon>environmental samples</taxon>
    </lineage>
</organism>
<keyword evidence="6 7" id="KW-0472">Membrane</keyword>
<feature type="transmembrane region" description="Helical" evidence="7">
    <location>
        <begin position="62"/>
        <end position="81"/>
    </location>
</feature>
<dbReference type="InterPro" id="IPR018383">
    <property type="entry name" value="UPF0324_pro"/>
</dbReference>
<dbReference type="GO" id="GO:0005886">
    <property type="term" value="C:plasma membrane"/>
    <property type="evidence" value="ECO:0007669"/>
    <property type="project" value="UniProtKB-SubCell"/>
</dbReference>
<reference evidence="8" key="1">
    <citation type="journal article" date="2006" name="Nature">
        <title>Proteorhodopsin lateral gene transfer between marine planktonic Bacteria and Archaea.</title>
        <authorList>
            <person name="Frigaard N.U."/>
            <person name="Martinez A."/>
            <person name="Mincer T.J."/>
            <person name="DeLong E.F."/>
        </authorList>
    </citation>
    <scope>NUCLEOTIDE SEQUENCE</scope>
</reference>
<evidence type="ECO:0008006" key="9">
    <source>
        <dbReference type="Google" id="ProtNLM"/>
    </source>
</evidence>
<feature type="transmembrane region" description="Helical" evidence="7">
    <location>
        <begin position="29"/>
        <end position="50"/>
    </location>
</feature>
<evidence type="ECO:0000256" key="2">
    <source>
        <dbReference type="ARBA" id="ARBA00007977"/>
    </source>
</evidence>